<dbReference type="Proteomes" id="UP000824633">
    <property type="component" value="Chromosome"/>
</dbReference>
<sequence length="59" mass="7071">MNRCGYYLRKWKCIYLFLAIEFDKGESLYDINVKNKVSYIKVCVEQKMKIILLKLMGSQ</sequence>
<dbReference type="EMBL" id="AP024849">
    <property type="protein sequence ID" value="BCZ49053.1"/>
    <property type="molecule type" value="Genomic_DNA"/>
</dbReference>
<evidence type="ECO:0000313" key="2">
    <source>
        <dbReference type="Proteomes" id="UP000824633"/>
    </source>
</evidence>
<reference evidence="2" key="1">
    <citation type="submission" date="2021-07" db="EMBL/GenBank/DDBJ databases">
        <title>Complete genome sequencing of a Clostridium isolate.</title>
        <authorList>
            <person name="Ueki A."/>
            <person name="Tonouchi A."/>
        </authorList>
    </citation>
    <scope>NUCLEOTIDE SEQUENCE [LARGE SCALE GENOMIC DNA]</scope>
    <source>
        <strain evidence="2">C5S11</strain>
    </source>
</reference>
<protein>
    <recommendedName>
        <fullName evidence="3">Transposase</fullName>
    </recommendedName>
</protein>
<name>A0ABM7TCL7_9CLOT</name>
<evidence type="ECO:0000313" key="1">
    <source>
        <dbReference type="EMBL" id="BCZ49053.1"/>
    </source>
</evidence>
<organism evidence="1 2">
    <name type="scientific">Clostridium gelidum</name>
    <dbReference type="NCBI Taxonomy" id="704125"/>
    <lineage>
        <taxon>Bacteria</taxon>
        <taxon>Bacillati</taxon>
        <taxon>Bacillota</taxon>
        <taxon>Clostridia</taxon>
        <taxon>Eubacteriales</taxon>
        <taxon>Clostridiaceae</taxon>
        <taxon>Clostridium</taxon>
    </lineage>
</organism>
<evidence type="ECO:0008006" key="3">
    <source>
        <dbReference type="Google" id="ProtNLM"/>
    </source>
</evidence>
<accession>A0ABM7TCL7</accession>
<proteinExistence type="predicted"/>
<keyword evidence="2" id="KW-1185">Reference proteome</keyword>
<gene>
    <name evidence="1" type="ORF">psyc5s11_51200</name>
</gene>